<proteinExistence type="predicted"/>
<evidence type="ECO:0000313" key="4">
    <source>
        <dbReference type="Proteomes" id="UP000244060"/>
    </source>
</evidence>
<dbReference type="Gene3D" id="3.40.50.10610">
    <property type="entry name" value="ABC-type transport auxiliary lipoprotein component"/>
    <property type="match status" value="1"/>
</dbReference>
<evidence type="ECO:0000256" key="1">
    <source>
        <dbReference type="SAM" id="SignalP"/>
    </source>
</evidence>
<dbReference type="InterPro" id="IPR005586">
    <property type="entry name" value="ABC_trans_aux"/>
</dbReference>
<keyword evidence="4" id="KW-1185">Reference proteome</keyword>
<dbReference type="PROSITE" id="PS51257">
    <property type="entry name" value="PROKAR_LIPOPROTEIN"/>
    <property type="match status" value="1"/>
</dbReference>
<dbReference type="Proteomes" id="UP000244060">
    <property type="component" value="Unassembled WGS sequence"/>
</dbReference>
<evidence type="ECO:0000259" key="2">
    <source>
        <dbReference type="Pfam" id="PF03886"/>
    </source>
</evidence>
<keyword evidence="1" id="KW-0732">Signal</keyword>
<reference evidence="3 4" key="1">
    <citation type="submission" date="2018-04" db="EMBL/GenBank/DDBJ databases">
        <title>Genomic Encyclopedia of Type Strains, Phase III (KMG-III): the genomes of soil and plant-associated and newly described type strains.</title>
        <authorList>
            <person name="Whitman W."/>
        </authorList>
    </citation>
    <scope>NUCLEOTIDE SEQUENCE [LARGE SCALE GENOMIC DNA]</scope>
    <source>
        <strain evidence="3 4">KA25</strain>
    </source>
</reference>
<dbReference type="OrthoDB" id="9808689at2"/>
<protein>
    <submittedName>
        <fullName evidence="3">Cholesterol transport system auxiliary component</fullName>
    </submittedName>
</protein>
<evidence type="ECO:0000313" key="3">
    <source>
        <dbReference type="EMBL" id="PTR20525.1"/>
    </source>
</evidence>
<gene>
    <name evidence="3" type="ORF">C8J28_102291</name>
</gene>
<dbReference type="AlphaFoldDB" id="A0A2T5KDM5"/>
<name>A0A2T5KDM5_9RHOB</name>
<dbReference type="RefSeq" id="WP_101341666.1">
    <property type="nucleotide sequence ID" value="NZ_CP090021.1"/>
</dbReference>
<comment type="caution">
    <text evidence="3">The sequence shown here is derived from an EMBL/GenBank/DDBJ whole genome shotgun (WGS) entry which is preliminary data.</text>
</comment>
<feature type="signal peptide" evidence="1">
    <location>
        <begin position="1"/>
        <end position="28"/>
    </location>
</feature>
<sequence>MRALTRSTLLVATLMLAGCGAVTSLSRASEQLDTYTLSPLPGPGGGGARHVVVEPVTAGGALSTDRILIKPSRVQAQYLPDARWSDPAPALVQTLLVGSLQNAGGFRLVAREAAGLIPDYTLMTELRDFQAEAPPGATPVVRVAMVLTLIRESDRSVASSRRVEAVAQAASDTTGDVVVAFEAAVTQALGQAIGWARAQAR</sequence>
<dbReference type="EMBL" id="QAOT01000002">
    <property type="protein sequence ID" value="PTR20525.1"/>
    <property type="molecule type" value="Genomic_DNA"/>
</dbReference>
<feature type="chain" id="PRO_5015625469" evidence="1">
    <location>
        <begin position="29"/>
        <end position="201"/>
    </location>
</feature>
<feature type="domain" description="ABC-type transport auxiliary lipoprotein component" evidence="2">
    <location>
        <begin position="35"/>
        <end position="189"/>
    </location>
</feature>
<organism evidence="3 4">
    <name type="scientific">Cereibacter azotoformans</name>
    <dbReference type="NCBI Taxonomy" id="43057"/>
    <lineage>
        <taxon>Bacteria</taxon>
        <taxon>Pseudomonadati</taxon>
        <taxon>Pseudomonadota</taxon>
        <taxon>Alphaproteobacteria</taxon>
        <taxon>Rhodobacterales</taxon>
        <taxon>Paracoccaceae</taxon>
        <taxon>Cereibacter</taxon>
    </lineage>
</organism>
<accession>A0A2T5KDM5</accession>
<dbReference type="SUPFAM" id="SSF159594">
    <property type="entry name" value="XCC0632-like"/>
    <property type="match status" value="1"/>
</dbReference>
<dbReference type="Pfam" id="PF03886">
    <property type="entry name" value="ABC_trans_aux"/>
    <property type="match status" value="1"/>
</dbReference>